<evidence type="ECO:0000313" key="1">
    <source>
        <dbReference type="EMBL" id="MFN6543965.1"/>
    </source>
</evidence>
<dbReference type="Proteomes" id="UP001635816">
    <property type="component" value="Unassembled WGS sequence"/>
</dbReference>
<proteinExistence type="predicted"/>
<dbReference type="EMBL" id="JBKBDD010000003">
    <property type="protein sequence ID" value="MFN6543965.1"/>
    <property type="molecule type" value="Genomic_DNA"/>
</dbReference>
<dbReference type="RefSeq" id="WP_409543367.1">
    <property type="nucleotide sequence ID" value="NZ_JBKBDD010000003.1"/>
</dbReference>
<keyword evidence="2" id="KW-1185">Reference proteome</keyword>
<name>A0ABW9L858_9MYCO</name>
<comment type="caution">
    <text evidence="1">The sequence shown here is derived from an EMBL/GenBank/DDBJ whole genome shotgun (WGS) entry which is preliminary data.</text>
</comment>
<gene>
    <name evidence="1" type="ORF">ACK4CT_12315</name>
</gene>
<sequence length="328" mass="36944">MSEIWEVYRVPGVASGYRVVLDESSLALHEMERRDIDTVFQLLADLLTPLSRGSRVALMNHVYDTECWESVRFAEVCGSPIPEVDRDTRVRLASVLDKCVHLEPEEEDLPRIVEGGGFKAECSFGMAHAIRCVKDGSATGALALPSISDSWPEGWTKLRVDDQEVELHRMSSIPSLHEFLRGICVRDPITESDFFAAAAEAFPLLMFAEGLDFRRFRGSYVDVLPWVVSLLGTVNDHFAESLDRNRGDRNGVMSDFSAVGLTISPESPQTRRNRAAWNERFVSYRGVKYLCEWHGKRTPIVDRVHFSLPIEAYGDKILVGLFVDHLPT</sequence>
<protein>
    <submittedName>
        <fullName evidence="1">Uncharacterized protein</fullName>
    </submittedName>
</protein>
<reference evidence="1 2" key="1">
    <citation type="submission" date="2024-12" db="EMBL/GenBank/DDBJ databases">
        <title>The coexistence of Mycolicibacterium septicum and Mycolicibacterium nivoides in clinical samples.</title>
        <authorList>
            <person name="Wang C."/>
            <person name="Feng Y."/>
            <person name="Zong Z."/>
        </authorList>
    </citation>
    <scope>NUCLEOTIDE SEQUENCE [LARGE SCALE GENOMIC DNA]</scope>
    <source>
        <strain evidence="1 2">120309</strain>
    </source>
</reference>
<evidence type="ECO:0000313" key="2">
    <source>
        <dbReference type="Proteomes" id="UP001635816"/>
    </source>
</evidence>
<organism evidence="1 2">
    <name type="scientific">Mycolicibacterium nivoides</name>
    <dbReference type="NCBI Taxonomy" id="2487344"/>
    <lineage>
        <taxon>Bacteria</taxon>
        <taxon>Bacillati</taxon>
        <taxon>Actinomycetota</taxon>
        <taxon>Actinomycetes</taxon>
        <taxon>Mycobacteriales</taxon>
        <taxon>Mycobacteriaceae</taxon>
        <taxon>Mycolicibacterium</taxon>
    </lineage>
</organism>
<accession>A0ABW9L858</accession>